<evidence type="ECO:0000313" key="2">
    <source>
        <dbReference type="Proteomes" id="UP001239111"/>
    </source>
</evidence>
<reference evidence="1" key="1">
    <citation type="submission" date="2023-04" db="EMBL/GenBank/DDBJ databases">
        <title>A chromosome-level genome assembly of the parasitoid wasp Eretmocerus hayati.</title>
        <authorList>
            <person name="Zhong Y."/>
            <person name="Liu S."/>
            <person name="Liu Y."/>
        </authorList>
    </citation>
    <scope>NUCLEOTIDE SEQUENCE</scope>
    <source>
        <strain evidence="1">ZJU_SS_LIU_2023</strain>
    </source>
</reference>
<gene>
    <name evidence="1" type="ORF">QAD02_018469</name>
</gene>
<accession>A0ACC2PJT9</accession>
<sequence>MRCRLKSEEEKKIWNGGSIVAVGVDSDHTDDEVIHWPPRKTITIEVNMPVISSMVQNTPATSPQNHMDVEIDAVLDESNHDAMNDQLEQNMESSLIHDSENTPATLPQNHMDVETDAAPHELNHDAMNHQLEQNMENSLIHDSVDVDAMLDDNLKLLSNSSSSPITERFNPPMPPSPLSTSSRRSPASSPSSLSEPTIQSPSKLYCYRSRGKPWQMFAGSKSEYEEMRRRVSHAKSKIFELEEKQRKKEERDRRRAESVKKAQERKEKKERAAAEKLRKQKNREERQKRKEAEAREKERKRLERVRRREEKQAEEQRVREFRKKLAEEREIAKREKLEAQSSAVNSKTPPQDENPQARFQEEESTPGDQIFDDEFLELLFDEDLLKEFEIDFGTDNLLQQQRPTRQQHDRPIDNLESGVSPSKKICHCEYCS</sequence>
<comment type="caution">
    <text evidence="1">The sequence shown here is derived from an EMBL/GenBank/DDBJ whole genome shotgun (WGS) entry which is preliminary data.</text>
</comment>
<evidence type="ECO:0000313" key="1">
    <source>
        <dbReference type="EMBL" id="KAJ8682677.1"/>
    </source>
</evidence>
<name>A0ACC2PJT9_9HYME</name>
<keyword evidence="2" id="KW-1185">Reference proteome</keyword>
<dbReference type="Proteomes" id="UP001239111">
    <property type="component" value="Chromosome 1"/>
</dbReference>
<proteinExistence type="predicted"/>
<dbReference type="EMBL" id="CM056741">
    <property type="protein sequence ID" value="KAJ8682677.1"/>
    <property type="molecule type" value="Genomic_DNA"/>
</dbReference>
<protein>
    <submittedName>
        <fullName evidence="1">Uncharacterized protein</fullName>
    </submittedName>
</protein>
<organism evidence="1 2">
    <name type="scientific">Eretmocerus hayati</name>
    <dbReference type="NCBI Taxonomy" id="131215"/>
    <lineage>
        <taxon>Eukaryota</taxon>
        <taxon>Metazoa</taxon>
        <taxon>Ecdysozoa</taxon>
        <taxon>Arthropoda</taxon>
        <taxon>Hexapoda</taxon>
        <taxon>Insecta</taxon>
        <taxon>Pterygota</taxon>
        <taxon>Neoptera</taxon>
        <taxon>Endopterygota</taxon>
        <taxon>Hymenoptera</taxon>
        <taxon>Apocrita</taxon>
        <taxon>Proctotrupomorpha</taxon>
        <taxon>Chalcidoidea</taxon>
        <taxon>Aphelinidae</taxon>
        <taxon>Aphelininae</taxon>
        <taxon>Eretmocerus</taxon>
    </lineage>
</organism>